<sequence>MAMQDHPSPCGRHPQILLDRKCLVGQLENSTTAKTKNSKGHHLEVSFKAVDPPAISLCLVSCVDQTGELLPVDPHILGEAGGSVLLAFTFFGSVHHLPFTDYFVYKAGPNFPCLHLIPRPYPSSFEANLVAILPVNDNSEDFAVVFPHVEYFVLESRKHYTLHIYRSDANDWHTQVANIAEDNETRKAKCKLLLHDAMSVAYAENGIIGWIDLWWGILLCNVLDKKPIIRFVPLPVPEPCDASESHLTFENLTPRPHRHVTIFNDLIKFVELDFHVQDAFCNMKRGKDYGWMARTWSRSIYSDIWHDGLTFDTSELSFSDSSLPNLLPEMFDDKNSLTWGNLTSAGPTLSLHDDNVIYIMAKESMCHRTAYVLAVNGKSLKLESESVKEFETKGTISETKEGPALSVVSKRLRALRKKQDRIARMEESVAAGKVLNQDQKEVMHSKPTIAALINELERLRVPLSTALTKELSTVPAPAAGSSSFGSDLSIQDLLALVYFGSLFYVKSPDEFITTMVARKHERSSCITYGYVWDDTVDLLTENDLDAVSAVAALATARPASAVGVSHHDALQACAHHARLWLTRANAPIHPGSSVTYAAVRSKLDRIMASDYYTAHHGAESVQALMSMTVSPEAPSLKEYIAAEGHKEEEEDSSHATEIYNGHQSNAADVQNMLQEGKSPVNPHEEYPLAEAEQEKFDVEEKDQRYAEPKERQFQRPRRSFQNQRGGDRGRRGAYPNGHGRRGGGRGMGSAYQNGRGGGGGGGYQGGGGEYQNPSQKSDSFSALGDLFRTSEVVIVAGGGLTLMAMAGVEAAVAWAAHTRMGVEVVVVVDTKEVVCVELGRGFLGHAATRCRNLRRPVVHQDGYLILAHL</sequence>
<dbReference type="PANTHER" id="PTHR37736:SF1">
    <property type="entry name" value="GLYCINE-RICH PROTEIN"/>
    <property type="match status" value="1"/>
</dbReference>
<evidence type="ECO:0000256" key="1">
    <source>
        <dbReference type="SAM" id="MobiDB-lite"/>
    </source>
</evidence>
<dbReference type="PANTHER" id="PTHR37736">
    <property type="entry name" value="GLYCINE-RICH PROTEIN"/>
    <property type="match status" value="1"/>
</dbReference>
<accession>R7W9G4</accession>
<dbReference type="InterPro" id="IPR011676">
    <property type="entry name" value="DUF1618"/>
</dbReference>
<name>R7W9G4_AEGTA</name>
<feature type="region of interest" description="Disordered" evidence="1">
    <location>
        <begin position="689"/>
        <end position="778"/>
    </location>
</feature>
<reference evidence="2" key="1">
    <citation type="submission" date="2015-06" db="UniProtKB">
        <authorList>
            <consortium name="EnsemblPlants"/>
        </authorList>
    </citation>
    <scope>IDENTIFICATION</scope>
</reference>
<protein>
    <submittedName>
        <fullName evidence="2">Uncharacterized protein</fullName>
    </submittedName>
</protein>
<organism evidence="2">
    <name type="scientific">Aegilops tauschii</name>
    <name type="common">Tausch's goatgrass</name>
    <name type="synonym">Aegilops squarrosa</name>
    <dbReference type="NCBI Taxonomy" id="37682"/>
    <lineage>
        <taxon>Eukaryota</taxon>
        <taxon>Viridiplantae</taxon>
        <taxon>Streptophyta</taxon>
        <taxon>Embryophyta</taxon>
        <taxon>Tracheophyta</taxon>
        <taxon>Spermatophyta</taxon>
        <taxon>Magnoliopsida</taxon>
        <taxon>Liliopsida</taxon>
        <taxon>Poales</taxon>
        <taxon>Poaceae</taxon>
        <taxon>BOP clade</taxon>
        <taxon>Pooideae</taxon>
        <taxon>Triticodae</taxon>
        <taxon>Triticeae</taxon>
        <taxon>Triticinae</taxon>
        <taxon>Aegilops</taxon>
    </lineage>
</organism>
<dbReference type="AlphaFoldDB" id="R7W9G4"/>
<dbReference type="EnsemblPlants" id="EMT18822">
    <property type="protein sequence ID" value="EMT18822"/>
    <property type="gene ID" value="F775_06861"/>
</dbReference>
<proteinExistence type="predicted"/>
<dbReference type="Pfam" id="PF07762">
    <property type="entry name" value="DUF1618"/>
    <property type="match status" value="1"/>
</dbReference>
<evidence type="ECO:0000313" key="2">
    <source>
        <dbReference type="EnsemblPlants" id="EMT18822"/>
    </source>
</evidence>
<feature type="compositionally biased region" description="Gly residues" evidence="1">
    <location>
        <begin position="754"/>
        <end position="769"/>
    </location>
</feature>
<feature type="compositionally biased region" description="Basic and acidic residues" evidence="1">
    <location>
        <begin position="689"/>
        <end position="713"/>
    </location>
</feature>